<dbReference type="PANTHER" id="PTHR33116">
    <property type="entry name" value="REVERSE TRANSCRIPTASE ZINC-BINDING DOMAIN-CONTAINING PROTEIN-RELATED-RELATED"/>
    <property type="match status" value="1"/>
</dbReference>
<proteinExistence type="predicted"/>
<evidence type="ECO:0000313" key="1">
    <source>
        <dbReference type="EMBL" id="KAJ9163916.1"/>
    </source>
</evidence>
<keyword evidence="2" id="KW-1185">Reference proteome</keyword>
<name>A0ABQ9LBB2_HEVBR</name>
<dbReference type="Proteomes" id="UP001174677">
    <property type="component" value="Chromosome 13"/>
</dbReference>
<evidence type="ECO:0008006" key="3">
    <source>
        <dbReference type="Google" id="ProtNLM"/>
    </source>
</evidence>
<dbReference type="EMBL" id="JARPOI010000013">
    <property type="protein sequence ID" value="KAJ9163916.1"/>
    <property type="molecule type" value="Genomic_DNA"/>
</dbReference>
<evidence type="ECO:0000313" key="2">
    <source>
        <dbReference type="Proteomes" id="UP001174677"/>
    </source>
</evidence>
<reference evidence="1" key="1">
    <citation type="journal article" date="2023" name="Plant Biotechnol. J.">
        <title>Chromosome-level wild Hevea brasiliensis genome provides new tools for genomic-assisted breeding and valuable loci to elevate rubber yield.</title>
        <authorList>
            <person name="Cheng H."/>
            <person name="Song X."/>
            <person name="Hu Y."/>
            <person name="Wu T."/>
            <person name="Yang Q."/>
            <person name="An Z."/>
            <person name="Feng S."/>
            <person name="Deng Z."/>
            <person name="Wu W."/>
            <person name="Zeng X."/>
            <person name="Tu M."/>
            <person name="Wang X."/>
            <person name="Huang H."/>
        </authorList>
    </citation>
    <scope>NUCLEOTIDE SEQUENCE</scope>
    <source>
        <strain evidence="1">MT/VB/25A 57/8</strain>
    </source>
</reference>
<dbReference type="PANTHER" id="PTHR33116:SF86">
    <property type="entry name" value="REVERSE TRANSCRIPTASE DOMAIN-CONTAINING PROTEIN"/>
    <property type="match status" value="1"/>
</dbReference>
<protein>
    <recommendedName>
        <fullName evidence="3">Reverse transcriptase zinc-binding domain-containing protein</fullName>
    </recommendedName>
</protein>
<organism evidence="1 2">
    <name type="scientific">Hevea brasiliensis</name>
    <name type="common">Para rubber tree</name>
    <name type="synonym">Siphonia brasiliensis</name>
    <dbReference type="NCBI Taxonomy" id="3981"/>
    <lineage>
        <taxon>Eukaryota</taxon>
        <taxon>Viridiplantae</taxon>
        <taxon>Streptophyta</taxon>
        <taxon>Embryophyta</taxon>
        <taxon>Tracheophyta</taxon>
        <taxon>Spermatophyta</taxon>
        <taxon>Magnoliopsida</taxon>
        <taxon>eudicotyledons</taxon>
        <taxon>Gunneridae</taxon>
        <taxon>Pentapetalae</taxon>
        <taxon>rosids</taxon>
        <taxon>fabids</taxon>
        <taxon>Malpighiales</taxon>
        <taxon>Euphorbiaceae</taxon>
        <taxon>Crotonoideae</taxon>
        <taxon>Micrandreae</taxon>
        <taxon>Hevea</taxon>
    </lineage>
</organism>
<accession>A0ABQ9LBB2</accession>
<gene>
    <name evidence="1" type="ORF">P3X46_023538</name>
</gene>
<comment type="caution">
    <text evidence="1">The sequence shown here is derived from an EMBL/GenBank/DDBJ whole genome shotgun (WGS) entry which is preliminary data.</text>
</comment>
<sequence>MNCFRLPKALCKDINNLVANFWWGQQKEERRIHWIAWDRICEAKSKGGFGFKELQNFNMALLAKQGWRLLANSNSLLAMFLKGKYFLLFSFMDAQVSRDASLGWRSILCGRKILNKGLRWSISGGTLQIRALDSRIFSFPSKS</sequence>